<name>A0ABN2XPC2_9ACTN</name>
<evidence type="ECO:0000313" key="2">
    <source>
        <dbReference type="Proteomes" id="UP001500575"/>
    </source>
</evidence>
<keyword evidence="2" id="KW-1185">Reference proteome</keyword>
<organism evidence="1 2">
    <name type="scientific">Nocardioides bigeumensis</name>
    <dbReference type="NCBI Taxonomy" id="433657"/>
    <lineage>
        <taxon>Bacteria</taxon>
        <taxon>Bacillati</taxon>
        <taxon>Actinomycetota</taxon>
        <taxon>Actinomycetes</taxon>
        <taxon>Propionibacteriales</taxon>
        <taxon>Nocardioidaceae</taxon>
        <taxon>Nocardioides</taxon>
    </lineage>
</organism>
<sequence>MVSLTERYNTLLEAELSERLGLAFAERAEAPCAHVTFGRRAVREVVGVDPALADFWSKQSTLKLQPVGGCNRGVRAGTSEDCSGRV</sequence>
<reference evidence="1 2" key="1">
    <citation type="journal article" date="2019" name="Int. J. Syst. Evol. Microbiol.">
        <title>The Global Catalogue of Microorganisms (GCM) 10K type strain sequencing project: providing services to taxonomists for standard genome sequencing and annotation.</title>
        <authorList>
            <consortium name="The Broad Institute Genomics Platform"/>
            <consortium name="The Broad Institute Genome Sequencing Center for Infectious Disease"/>
            <person name="Wu L."/>
            <person name="Ma J."/>
        </authorList>
    </citation>
    <scope>NUCLEOTIDE SEQUENCE [LARGE SCALE GENOMIC DNA]</scope>
    <source>
        <strain evidence="1 2">JCM 16021</strain>
    </source>
</reference>
<gene>
    <name evidence="1" type="ORF">GCM10009843_02960</name>
</gene>
<comment type="caution">
    <text evidence="1">The sequence shown here is derived from an EMBL/GenBank/DDBJ whole genome shotgun (WGS) entry which is preliminary data.</text>
</comment>
<evidence type="ECO:0000313" key="1">
    <source>
        <dbReference type="EMBL" id="GAA2114485.1"/>
    </source>
</evidence>
<protein>
    <submittedName>
        <fullName evidence="1">Uncharacterized protein</fullName>
    </submittedName>
</protein>
<dbReference type="Proteomes" id="UP001500575">
    <property type="component" value="Unassembled WGS sequence"/>
</dbReference>
<proteinExistence type="predicted"/>
<dbReference type="EMBL" id="BAAAQQ010000002">
    <property type="protein sequence ID" value="GAA2114485.1"/>
    <property type="molecule type" value="Genomic_DNA"/>
</dbReference>
<accession>A0ABN2XPC2</accession>